<dbReference type="EMBL" id="DTGG01000083">
    <property type="protein sequence ID" value="HFZ09009.1"/>
    <property type="molecule type" value="Genomic_DNA"/>
</dbReference>
<dbReference type="AlphaFoldDB" id="A0A7V3JA57"/>
<dbReference type="InterPro" id="IPR005888">
    <property type="entry name" value="dTDP_Gluc_deHydtase"/>
</dbReference>
<protein>
    <recommendedName>
        <fullName evidence="4 7">dTDP-glucose 4,6-dehydratase</fullName>
        <ecNumber evidence="4 7">4.2.1.46</ecNumber>
    </recommendedName>
</protein>
<dbReference type="InterPro" id="IPR016040">
    <property type="entry name" value="NAD(P)-bd_dom"/>
</dbReference>
<comment type="catalytic activity">
    <reaction evidence="1 7">
        <text>dTDP-alpha-D-glucose = dTDP-4-dehydro-6-deoxy-alpha-D-glucose + H2O</text>
        <dbReference type="Rhea" id="RHEA:17221"/>
        <dbReference type="ChEBI" id="CHEBI:15377"/>
        <dbReference type="ChEBI" id="CHEBI:57477"/>
        <dbReference type="ChEBI" id="CHEBI:57649"/>
        <dbReference type="EC" id="4.2.1.46"/>
    </reaction>
</comment>
<evidence type="ECO:0000256" key="1">
    <source>
        <dbReference type="ARBA" id="ARBA00001539"/>
    </source>
</evidence>
<dbReference type="EC" id="4.2.1.46" evidence="4 7"/>
<evidence type="ECO:0000256" key="4">
    <source>
        <dbReference type="ARBA" id="ARBA00011990"/>
    </source>
</evidence>
<dbReference type="CDD" id="cd05246">
    <property type="entry name" value="dTDP_GD_SDR_e"/>
    <property type="match status" value="1"/>
</dbReference>
<dbReference type="NCBIfam" id="TIGR01181">
    <property type="entry name" value="dTDP_gluc_dehyt"/>
    <property type="match status" value="1"/>
</dbReference>
<accession>A0A7V3JA57</accession>
<comment type="caution">
    <text evidence="9">The sequence shown here is derived from an EMBL/GenBank/DDBJ whole genome shotgun (WGS) entry which is preliminary data.</text>
</comment>
<sequence length="340" mass="38607">MRERLLVTGGAGFIGSEFVRQAVSRGFDVVVVDKLTYAGDLERLSEVNGRYRFYKIDTASIEEVQKVFDSENPDIVVHFAAESHVDRSLLEPYAFIDSNIKGTLNLLEASKVRNVKLFINVSTDEVYGDLGETGYFDEESPFRPNSPYSVSKAAQDMLGRAYFRSFGLPVITVRPSNNYGPWQYPEKLIPVVIYRALKGLPIPVYGKGENVREWLFVSDCVDGIFKAIEGGKPGEIYNIGSGEERQNIEVVKTICKILDELVPKGIPHESLITFVKDRPGHDFRYGLDSTKAQRELGFKAKTPFEEGIRITVEWYLKHQDWLENKVLQLKEFWAKNYGNI</sequence>
<keyword evidence="6 7" id="KW-0456">Lyase</keyword>
<proteinExistence type="inferred from homology"/>
<organism evidence="9">
    <name type="scientific">candidate division CPR3 bacterium</name>
    <dbReference type="NCBI Taxonomy" id="2268181"/>
    <lineage>
        <taxon>Bacteria</taxon>
        <taxon>Bacteria division CPR3</taxon>
    </lineage>
</organism>
<evidence type="ECO:0000313" key="9">
    <source>
        <dbReference type="EMBL" id="HFZ09009.1"/>
    </source>
</evidence>
<keyword evidence="5" id="KW-0520">NAD</keyword>
<gene>
    <name evidence="9" type="primary">rfbB</name>
    <name evidence="9" type="ORF">ENV41_02615</name>
</gene>
<dbReference type="Pfam" id="PF16363">
    <property type="entry name" value="GDP_Man_Dehyd"/>
    <property type="match status" value="1"/>
</dbReference>
<dbReference type="SUPFAM" id="SSF51735">
    <property type="entry name" value="NAD(P)-binding Rossmann-fold domains"/>
    <property type="match status" value="1"/>
</dbReference>
<dbReference type="Gene3D" id="3.40.50.720">
    <property type="entry name" value="NAD(P)-binding Rossmann-like Domain"/>
    <property type="match status" value="1"/>
</dbReference>
<comment type="similarity">
    <text evidence="3 7">Belongs to the NAD(P)-dependent epimerase/dehydratase family. dTDP-glucose dehydratase subfamily.</text>
</comment>
<dbReference type="FunFam" id="3.40.50.720:FF:000304">
    <property type="entry name" value="UDP-glucose 4,6-dehydratase"/>
    <property type="match status" value="1"/>
</dbReference>
<evidence type="ECO:0000259" key="8">
    <source>
        <dbReference type="Pfam" id="PF16363"/>
    </source>
</evidence>
<evidence type="ECO:0000256" key="6">
    <source>
        <dbReference type="ARBA" id="ARBA00023239"/>
    </source>
</evidence>
<evidence type="ECO:0000256" key="2">
    <source>
        <dbReference type="ARBA" id="ARBA00001911"/>
    </source>
</evidence>
<dbReference type="PANTHER" id="PTHR43000">
    <property type="entry name" value="DTDP-D-GLUCOSE 4,6-DEHYDRATASE-RELATED"/>
    <property type="match status" value="1"/>
</dbReference>
<dbReference type="GO" id="GO:0008460">
    <property type="term" value="F:dTDP-glucose 4,6-dehydratase activity"/>
    <property type="evidence" value="ECO:0007669"/>
    <property type="project" value="UniProtKB-EC"/>
</dbReference>
<name>A0A7V3JA57_UNCC3</name>
<evidence type="ECO:0000256" key="3">
    <source>
        <dbReference type="ARBA" id="ARBA00008178"/>
    </source>
</evidence>
<dbReference type="InterPro" id="IPR036291">
    <property type="entry name" value="NAD(P)-bd_dom_sf"/>
</dbReference>
<dbReference type="Gene3D" id="3.90.25.10">
    <property type="entry name" value="UDP-galactose 4-epimerase, domain 1"/>
    <property type="match status" value="1"/>
</dbReference>
<comment type="cofactor">
    <cofactor evidence="2 7">
        <name>NAD(+)</name>
        <dbReference type="ChEBI" id="CHEBI:57540"/>
    </cofactor>
</comment>
<feature type="domain" description="NAD(P)-binding" evidence="8">
    <location>
        <begin position="6"/>
        <end position="310"/>
    </location>
</feature>
<evidence type="ECO:0000256" key="7">
    <source>
        <dbReference type="RuleBase" id="RU004473"/>
    </source>
</evidence>
<dbReference type="GO" id="GO:0009225">
    <property type="term" value="P:nucleotide-sugar metabolic process"/>
    <property type="evidence" value="ECO:0007669"/>
    <property type="project" value="InterPro"/>
</dbReference>
<reference evidence="9" key="1">
    <citation type="journal article" date="2020" name="mSystems">
        <title>Genome- and Community-Level Interaction Insights into Carbon Utilization and Element Cycling Functions of Hydrothermarchaeota in Hydrothermal Sediment.</title>
        <authorList>
            <person name="Zhou Z."/>
            <person name="Liu Y."/>
            <person name="Xu W."/>
            <person name="Pan J."/>
            <person name="Luo Z.H."/>
            <person name="Li M."/>
        </authorList>
    </citation>
    <scope>NUCLEOTIDE SEQUENCE [LARGE SCALE GENOMIC DNA]</scope>
    <source>
        <strain evidence="9">SpSt-757</strain>
    </source>
</reference>
<evidence type="ECO:0000256" key="5">
    <source>
        <dbReference type="ARBA" id="ARBA00023027"/>
    </source>
</evidence>